<evidence type="ECO:0000313" key="2">
    <source>
        <dbReference type="Proteomes" id="UP000615446"/>
    </source>
</evidence>
<sequence length="229" mass="26276">MTHFRASANENWNIPVKQYLIQSLLRVGMIIGLTGHHLDETFITSTNSLKHSYSHNCPCKSFVQISNKRRTLFKRGFTLRKMINSIIDRKLKTIYLDWLIITDPTTQAQTLTRCPDTIAFHVNEHFQTLGQSLQDLESISNYKSISDIPPPFRDIYRHLSHISPSTYDSVLILITIEEVTSTISSLPNHKASGVSDITYEDIKHLHKDFFDFIVNFFNDILTSGHLPNG</sequence>
<dbReference type="Proteomes" id="UP000615446">
    <property type="component" value="Unassembled WGS sequence"/>
</dbReference>
<dbReference type="EMBL" id="BLAL01000165">
    <property type="protein sequence ID" value="GES87282.1"/>
    <property type="molecule type" value="Genomic_DNA"/>
</dbReference>
<gene>
    <name evidence="1" type="ORF">RCL2_001428800</name>
</gene>
<organism evidence="1 2">
    <name type="scientific">Rhizophagus clarus</name>
    <dbReference type="NCBI Taxonomy" id="94130"/>
    <lineage>
        <taxon>Eukaryota</taxon>
        <taxon>Fungi</taxon>
        <taxon>Fungi incertae sedis</taxon>
        <taxon>Mucoromycota</taxon>
        <taxon>Glomeromycotina</taxon>
        <taxon>Glomeromycetes</taxon>
        <taxon>Glomerales</taxon>
        <taxon>Glomeraceae</taxon>
        <taxon>Rhizophagus</taxon>
    </lineage>
</organism>
<evidence type="ECO:0008006" key="3">
    <source>
        <dbReference type="Google" id="ProtNLM"/>
    </source>
</evidence>
<accession>A0A8H3LF37</accession>
<evidence type="ECO:0000313" key="1">
    <source>
        <dbReference type="EMBL" id="GES87282.1"/>
    </source>
</evidence>
<protein>
    <recommendedName>
        <fullName evidence="3">Reverse transcriptase domain-containing protein</fullName>
    </recommendedName>
</protein>
<dbReference type="OrthoDB" id="409048at2759"/>
<dbReference type="AlphaFoldDB" id="A0A8H3LF37"/>
<proteinExistence type="predicted"/>
<comment type="caution">
    <text evidence="1">The sequence shown here is derived from an EMBL/GenBank/DDBJ whole genome shotgun (WGS) entry which is preliminary data.</text>
</comment>
<name>A0A8H3LF37_9GLOM</name>
<reference evidence="1" key="1">
    <citation type="submission" date="2019-10" db="EMBL/GenBank/DDBJ databases">
        <title>Conservation and host-specific expression of non-tandemly repeated heterogenous ribosome RNA gene in arbuscular mycorrhizal fungi.</title>
        <authorList>
            <person name="Maeda T."/>
            <person name="Kobayashi Y."/>
            <person name="Nakagawa T."/>
            <person name="Ezawa T."/>
            <person name="Yamaguchi K."/>
            <person name="Bino T."/>
            <person name="Nishimoto Y."/>
            <person name="Shigenobu S."/>
            <person name="Kawaguchi M."/>
        </authorList>
    </citation>
    <scope>NUCLEOTIDE SEQUENCE</scope>
    <source>
        <strain evidence="1">HR1</strain>
    </source>
</reference>